<dbReference type="RefSeq" id="WP_229786901.1">
    <property type="nucleotide sequence ID" value="NZ_BMRB01000002.1"/>
</dbReference>
<accession>A0A918GFE6</accession>
<protein>
    <submittedName>
        <fullName evidence="3">N-acylglucosamine 2-epimerase</fullName>
    </submittedName>
</protein>
<dbReference type="AlphaFoldDB" id="A0A918GFE6"/>
<dbReference type="Gene3D" id="1.50.10.10">
    <property type="match status" value="1"/>
</dbReference>
<sequence length="408" mass="44893">MTIDPEVITSAAHRKWLTEQRRALAAFATGSRVPGGFAWLDAAGAPQPGQPVATWITCRMTHVFGLADGLAEMPAPGVSAADLIDHGIAALTTGPLRDTANGGWFTNTEDTVKDGYAHAFVVLAGAGAAAAGRPGGADLLAEALAVVDRRFWDEDAGLARETWDAAWTSTEDYRGANSNMHLVEAYLAAGDVTGDRMLHERALRIAYRMVHEFAAAHDWRLPEHYAADWTVDLEYNRDRPDHPFRPYGGTVGHWLEWARLLLHLDAVLGADAPAWLLADARALFDSAVRRGWEADGHAGFVYTLDWRDRPVVDARMHWVICEAVLAAWALHARTGEAQYADWYSRFWAYAREHHIDAELGGWRHELTPDGRPAASTWAGKPDTYHAYQAVLMPMLPLTPAPAVAVRQR</sequence>
<dbReference type="PANTHER" id="PTHR15108">
    <property type="entry name" value="N-ACYLGLUCOSAMINE-2-EPIMERASE"/>
    <property type="match status" value="1"/>
</dbReference>
<evidence type="ECO:0000313" key="4">
    <source>
        <dbReference type="Proteomes" id="UP000660680"/>
    </source>
</evidence>
<name>A0A918GFE6_9PSEU</name>
<reference evidence="3" key="1">
    <citation type="journal article" date="2014" name="Int. J. Syst. Evol. Microbiol.">
        <title>Complete genome sequence of Corynebacterium casei LMG S-19264T (=DSM 44701T), isolated from a smear-ripened cheese.</title>
        <authorList>
            <consortium name="US DOE Joint Genome Institute (JGI-PGF)"/>
            <person name="Walter F."/>
            <person name="Albersmeier A."/>
            <person name="Kalinowski J."/>
            <person name="Ruckert C."/>
        </authorList>
    </citation>
    <scope>NUCLEOTIDE SEQUENCE</scope>
    <source>
        <strain evidence="3">JCM 3276</strain>
    </source>
</reference>
<dbReference type="InterPro" id="IPR010819">
    <property type="entry name" value="AGE/CE"/>
</dbReference>
<dbReference type="InterPro" id="IPR008928">
    <property type="entry name" value="6-hairpin_glycosidase_sf"/>
</dbReference>
<proteinExistence type="inferred from homology"/>
<gene>
    <name evidence="3" type="ORF">GCM10010171_28750</name>
</gene>
<evidence type="ECO:0000256" key="1">
    <source>
        <dbReference type="ARBA" id="ARBA00008558"/>
    </source>
</evidence>
<dbReference type="SUPFAM" id="SSF48208">
    <property type="entry name" value="Six-hairpin glycosidases"/>
    <property type="match status" value="1"/>
</dbReference>
<dbReference type="InterPro" id="IPR012341">
    <property type="entry name" value="6hp_glycosidase-like_sf"/>
</dbReference>
<dbReference type="Pfam" id="PF07221">
    <property type="entry name" value="GlcNAc_2-epim"/>
    <property type="match status" value="1"/>
</dbReference>
<dbReference type="Proteomes" id="UP000660680">
    <property type="component" value="Unassembled WGS sequence"/>
</dbReference>
<organism evidence="3 4">
    <name type="scientific">Actinokineospora fastidiosa</name>
    <dbReference type="NCBI Taxonomy" id="1816"/>
    <lineage>
        <taxon>Bacteria</taxon>
        <taxon>Bacillati</taxon>
        <taxon>Actinomycetota</taxon>
        <taxon>Actinomycetes</taxon>
        <taxon>Pseudonocardiales</taxon>
        <taxon>Pseudonocardiaceae</taxon>
        <taxon>Actinokineospora</taxon>
    </lineage>
</organism>
<comment type="caution">
    <text evidence="3">The sequence shown here is derived from an EMBL/GenBank/DDBJ whole genome shotgun (WGS) entry which is preliminary data.</text>
</comment>
<comment type="similarity">
    <text evidence="1">Belongs to the N-acylglucosamine 2-epimerase family.</text>
</comment>
<dbReference type="GO" id="GO:0016853">
    <property type="term" value="F:isomerase activity"/>
    <property type="evidence" value="ECO:0007669"/>
    <property type="project" value="UniProtKB-KW"/>
</dbReference>
<keyword evidence="2" id="KW-0413">Isomerase</keyword>
<keyword evidence="4" id="KW-1185">Reference proteome</keyword>
<evidence type="ECO:0000313" key="3">
    <source>
        <dbReference type="EMBL" id="GGS32916.1"/>
    </source>
</evidence>
<evidence type="ECO:0000256" key="2">
    <source>
        <dbReference type="ARBA" id="ARBA00023235"/>
    </source>
</evidence>
<reference evidence="3" key="2">
    <citation type="submission" date="2020-09" db="EMBL/GenBank/DDBJ databases">
        <authorList>
            <person name="Sun Q."/>
            <person name="Ohkuma M."/>
        </authorList>
    </citation>
    <scope>NUCLEOTIDE SEQUENCE</scope>
    <source>
        <strain evidence="3">JCM 3276</strain>
    </source>
</reference>
<dbReference type="EMBL" id="BMRB01000002">
    <property type="protein sequence ID" value="GGS32916.1"/>
    <property type="molecule type" value="Genomic_DNA"/>
</dbReference>
<dbReference type="GO" id="GO:0005975">
    <property type="term" value="P:carbohydrate metabolic process"/>
    <property type="evidence" value="ECO:0007669"/>
    <property type="project" value="InterPro"/>
</dbReference>